<organism evidence="2 3">
    <name type="scientific">Cudoniella acicularis</name>
    <dbReference type="NCBI Taxonomy" id="354080"/>
    <lineage>
        <taxon>Eukaryota</taxon>
        <taxon>Fungi</taxon>
        <taxon>Dikarya</taxon>
        <taxon>Ascomycota</taxon>
        <taxon>Pezizomycotina</taxon>
        <taxon>Leotiomycetes</taxon>
        <taxon>Helotiales</taxon>
        <taxon>Tricladiaceae</taxon>
        <taxon>Cudoniella</taxon>
    </lineage>
</organism>
<dbReference type="EMBL" id="JAAMPI010000217">
    <property type="protein sequence ID" value="KAF4633980.1"/>
    <property type="molecule type" value="Genomic_DNA"/>
</dbReference>
<dbReference type="SUPFAM" id="SSF54695">
    <property type="entry name" value="POZ domain"/>
    <property type="match status" value="1"/>
</dbReference>
<protein>
    <recommendedName>
        <fullName evidence="4">BTB domain-containing protein</fullName>
    </recommendedName>
</protein>
<feature type="compositionally biased region" description="Low complexity" evidence="1">
    <location>
        <begin position="1"/>
        <end position="18"/>
    </location>
</feature>
<gene>
    <name evidence="2" type="ORF">G7Y89_g4127</name>
</gene>
<evidence type="ECO:0000313" key="3">
    <source>
        <dbReference type="Proteomes" id="UP000566819"/>
    </source>
</evidence>
<keyword evidence="3" id="KW-1185">Reference proteome</keyword>
<sequence>MSSDSPNPSSPSSSSLPPSDSPPTEKQMISEAANNPPSSMPPTGFVKLIICVPTTESLPEPKTTPKVPAQPTNASDVLPGAPFTNEPAPPTLFGEEVLDDSDSTEQFTEHEFILPKERICKVSPVFKSAFNGPFIEGQTQTMRIKDVEVETIKIFKDSLEGKRLHIKYSLLPLAKFWFFADRYLMPDLRAY</sequence>
<dbReference type="InterPro" id="IPR011333">
    <property type="entry name" value="SKP1/BTB/POZ_sf"/>
</dbReference>
<accession>A0A8H4RQ22</accession>
<evidence type="ECO:0000313" key="2">
    <source>
        <dbReference type="EMBL" id="KAF4633980.1"/>
    </source>
</evidence>
<feature type="region of interest" description="Disordered" evidence="1">
    <location>
        <begin position="1"/>
        <end position="44"/>
    </location>
</feature>
<name>A0A8H4RQ22_9HELO</name>
<reference evidence="2 3" key="1">
    <citation type="submission" date="2020-03" db="EMBL/GenBank/DDBJ databases">
        <title>Draft Genome Sequence of Cudoniella acicularis.</title>
        <authorList>
            <person name="Buettner E."/>
            <person name="Kellner H."/>
        </authorList>
    </citation>
    <scope>NUCLEOTIDE SEQUENCE [LARGE SCALE GENOMIC DNA]</scope>
    <source>
        <strain evidence="2 3">DSM 108380</strain>
    </source>
</reference>
<evidence type="ECO:0008006" key="4">
    <source>
        <dbReference type="Google" id="ProtNLM"/>
    </source>
</evidence>
<dbReference type="AlphaFoldDB" id="A0A8H4RQ22"/>
<dbReference type="Gene3D" id="3.30.710.10">
    <property type="entry name" value="Potassium Channel Kv1.1, Chain A"/>
    <property type="match status" value="1"/>
</dbReference>
<dbReference type="OrthoDB" id="3556558at2759"/>
<dbReference type="Proteomes" id="UP000566819">
    <property type="component" value="Unassembled WGS sequence"/>
</dbReference>
<evidence type="ECO:0000256" key="1">
    <source>
        <dbReference type="SAM" id="MobiDB-lite"/>
    </source>
</evidence>
<proteinExistence type="predicted"/>
<comment type="caution">
    <text evidence="2">The sequence shown here is derived from an EMBL/GenBank/DDBJ whole genome shotgun (WGS) entry which is preliminary data.</text>
</comment>